<dbReference type="EnsemblMetazoa" id="AAEL017283-RB">
    <property type="protein sequence ID" value="AAEL017283-PB"/>
    <property type="gene ID" value="AAEL017283"/>
</dbReference>
<feature type="domain" description="HTH CENPB-type" evidence="4">
    <location>
        <begin position="123"/>
        <end position="198"/>
    </location>
</feature>
<organism evidence="5 6">
    <name type="scientific">Aedes aegypti</name>
    <name type="common">Yellowfever mosquito</name>
    <name type="synonym">Culex aegypti</name>
    <dbReference type="NCBI Taxonomy" id="7159"/>
    <lineage>
        <taxon>Eukaryota</taxon>
        <taxon>Metazoa</taxon>
        <taxon>Ecdysozoa</taxon>
        <taxon>Arthropoda</taxon>
        <taxon>Hexapoda</taxon>
        <taxon>Insecta</taxon>
        <taxon>Pterygota</taxon>
        <taxon>Neoptera</taxon>
        <taxon>Endopterygota</taxon>
        <taxon>Diptera</taxon>
        <taxon>Nematocera</taxon>
        <taxon>Culicoidea</taxon>
        <taxon>Culicidae</taxon>
        <taxon>Culicinae</taxon>
        <taxon>Aedini</taxon>
        <taxon>Aedes</taxon>
        <taxon>Stegomyia</taxon>
    </lineage>
</organism>
<name>A0A903V1I4_AEDAE</name>
<dbReference type="AlphaFoldDB" id="A0A903V1I4"/>
<evidence type="ECO:0000256" key="3">
    <source>
        <dbReference type="SAM" id="MobiDB-lite"/>
    </source>
</evidence>
<evidence type="ECO:0000256" key="1">
    <source>
        <dbReference type="ARBA" id="ARBA00004123"/>
    </source>
</evidence>
<reference evidence="5 6" key="1">
    <citation type="submission" date="2017-06" db="EMBL/GenBank/DDBJ databases">
        <title>Aedes aegypti genome working group (AGWG) sequencing and assembly.</title>
        <authorList>
            <consortium name="Aedes aegypti Genome Working Group (AGWG)"/>
            <person name="Matthews B.J."/>
        </authorList>
    </citation>
    <scope>NUCLEOTIDE SEQUENCE [LARGE SCALE GENOMIC DNA]</scope>
    <source>
        <strain evidence="5 6">LVP_AGWG</strain>
    </source>
</reference>
<comment type="subcellular location">
    <subcellularLocation>
        <location evidence="1">Nucleus</location>
    </subcellularLocation>
</comment>
<feature type="region of interest" description="Disordered" evidence="3">
    <location>
        <begin position="584"/>
        <end position="624"/>
    </location>
</feature>
<keyword evidence="2" id="KW-0238">DNA-binding</keyword>
<evidence type="ECO:0000256" key="2">
    <source>
        <dbReference type="ARBA" id="ARBA00023125"/>
    </source>
</evidence>
<dbReference type="Proteomes" id="UP000008820">
    <property type="component" value="Chromosome 2"/>
</dbReference>
<dbReference type="OrthoDB" id="8057253at2759"/>
<evidence type="ECO:0000313" key="6">
    <source>
        <dbReference type="Proteomes" id="UP000008820"/>
    </source>
</evidence>
<protein>
    <recommendedName>
        <fullName evidence="4">HTH CENPB-type domain-containing protein</fullName>
    </recommendedName>
</protein>
<dbReference type="GO" id="GO:0005634">
    <property type="term" value="C:nucleus"/>
    <property type="evidence" value="ECO:0007669"/>
    <property type="project" value="UniProtKB-SubCell"/>
</dbReference>
<evidence type="ECO:0000313" key="5">
    <source>
        <dbReference type="EnsemblMetazoa" id="AAEL017283-PB"/>
    </source>
</evidence>
<dbReference type="InterPro" id="IPR009057">
    <property type="entry name" value="Homeodomain-like_sf"/>
</dbReference>
<dbReference type="PROSITE" id="PS51253">
    <property type="entry name" value="HTH_CENPB"/>
    <property type="match status" value="1"/>
</dbReference>
<dbReference type="GO" id="GO:0003677">
    <property type="term" value="F:DNA binding"/>
    <property type="evidence" value="ECO:0007669"/>
    <property type="project" value="UniProtKB-KW"/>
</dbReference>
<gene>
    <name evidence="5" type="primary">23687703</name>
</gene>
<reference evidence="5" key="2">
    <citation type="submission" date="2022-10" db="UniProtKB">
        <authorList>
            <consortium name="EnsemblMetazoa"/>
        </authorList>
    </citation>
    <scope>IDENTIFICATION</scope>
    <source>
        <strain evidence="5">LVP_AGWG</strain>
    </source>
</reference>
<keyword evidence="6" id="KW-1185">Reference proteome</keyword>
<proteinExistence type="predicted"/>
<feature type="compositionally biased region" description="Polar residues" evidence="3">
    <location>
        <begin position="609"/>
        <end position="624"/>
    </location>
</feature>
<dbReference type="InterPro" id="IPR006600">
    <property type="entry name" value="HTH_CenpB_DNA-bd_dom"/>
</dbReference>
<evidence type="ECO:0000259" key="4">
    <source>
        <dbReference type="PROSITE" id="PS51253"/>
    </source>
</evidence>
<accession>A0A903V1I4</accession>
<dbReference type="Gene3D" id="1.10.10.60">
    <property type="entry name" value="Homeodomain-like"/>
    <property type="match status" value="1"/>
</dbReference>
<sequence>MEELNPDDDNLMEIEIKEELLEDLEQLPEESIQEPDVLLVNPDPLVFIPPLTQRPDLIEAVPGPSGKQKRKNSNRVLYDASSIDKLLDQIRSGNLTAYQAAKKSGVPRTTLQYRLSSKWKNKGSRGPNTIFTEEEEREIVQQLLNLEQRGIPLTQRAVVFKVTKYLKAKPRTTPFKEGQPGKTWVRLFLRRHPELQIQGQDAIKVAESKLCEKVVRTWFRNVSRYFKRQKLTTILADPSRVLNGEMVGFVTRSTKDTHRAYSIVDIANGTHNMTAWFTFAADGSFFAPQMVFPEDDLAKMPRKKLFPADWNLSMSKNGWMNSDCLASYVKKTLRPALIKKGIILPVIYFVRAELAMEAADLCLKCGVILVPLYAGARHIFADMDTTVYKDLNTTWAKTARTWRAEHKKQLMNMSVFGSLLARAVVESFNANLIKKGFSLRGLYPFDPKMIDYSNSCDADLFIGPFSEDEQTASEDESEQSLKVVIPRKVLDTALTMLGPEKINMYLNEPSDDLCQEDKVLSYVYKNILLPAGSSKTVEQKDSTLGDILIEDVAMNSKEKSYISFETEMLTESDDSKVLTQMIVEGDSESESRDDNEIDQSSPKKRSKVENCQMNEVGSSSPTLPSKSDPICFAKEHICSYPRITAHFCKVAKKTKYQSCFMDVTGMYIAYISKCGETSQEPVSSKVYNNLLQNERAKDPKLPTTCDECQHVEKFDSESQYDFLNK</sequence>
<dbReference type="SUPFAM" id="SSF46689">
    <property type="entry name" value="Homeodomain-like"/>
    <property type="match status" value="1"/>
</dbReference>